<sequence length="154" mass="17379">MAATTVRRAAAPPFRWRSLGCDPEIRQADYCCCRYLGDCLQFAEIVWRRFAMQPITVPVLFHGVDFPSPPAIRLVVRETGIALGGFGRRSRRIAYRVWHSPDGRIGAARWPKSPPNLLYRIPTDRLDRRAYGPVSVPGCLREIASYEAAVLLPL</sequence>
<evidence type="ECO:0000313" key="1">
    <source>
        <dbReference type="Proteomes" id="UP000887566"/>
    </source>
</evidence>
<evidence type="ECO:0000313" key="2">
    <source>
        <dbReference type="WBParaSite" id="PSAMB.scaffold25size111298.g884.t1"/>
    </source>
</evidence>
<proteinExistence type="predicted"/>
<accession>A0A914VVS0</accession>
<dbReference type="WBParaSite" id="PSAMB.scaffold25size111298.g884.t1">
    <property type="protein sequence ID" value="PSAMB.scaffold25size111298.g884.t1"/>
    <property type="gene ID" value="PSAMB.scaffold25size111298.g884"/>
</dbReference>
<dbReference type="Proteomes" id="UP000887566">
    <property type="component" value="Unplaced"/>
</dbReference>
<name>A0A914VVS0_9BILA</name>
<organism evidence="1 2">
    <name type="scientific">Plectus sambesii</name>
    <dbReference type="NCBI Taxonomy" id="2011161"/>
    <lineage>
        <taxon>Eukaryota</taxon>
        <taxon>Metazoa</taxon>
        <taxon>Ecdysozoa</taxon>
        <taxon>Nematoda</taxon>
        <taxon>Chromadorea</taxon>
        <taxon>Plectida</taxon>
        <taxon>Plectina</taxon>
        <taxon>Plectoidea</taxon>
        <taxon>Plectidae</taxon>
        <taxon>Plectus</taxon>
    </lineage>
</organism>
<dbReference type="AlphaFoldDB" id="A0A914VVS0"/>
<protein>
    <submittedName>
        <fullName evidence="2">Uncharacterized protein</fullName>
    </submittedName>
</protein>
<keyword evidence="1" id="KW-1185">Reference proteome</keyword>
<reference evidence="2" key="1">
    <citation type="submission" date="2022-11" db="UniProtKB">
        <authorList>
            <consortium name="WormBaseParasite"/>
        </authorList>
    </citation>
    <scope>IDENTIFICATION</scope>
</reference>